<dbReference type="PROSITE" id="PS50893">
    <property type="entry name" value="ABC_TRANSPORTER_2"/>
    <property type="match status" value="1"/>
</dbReference>
<keyword evidence="5" id="KW-0067">ATP-binding</keyword>
<evidence type="ECO:0000256" key="9">
    <source>
        <dbReference type="SAM" id="Phobius"/>
    </source>
</evidence>
<dbReference type="AlphaFoldDB" id="A0A7S2ST93"/>
<evidence type="ECO:0000256" key="6">
    <source>
        <dbReference type="ARBA" id="ARBA00022989"/>
    </source>
</evidence>
<gene>
    <name evidence="11" type="ORF">RMAR1173_LOCUS20012</name>
</gene>
<dbReference type="InterPro" id="IPR043926">
    <property type="entry name" value="ABCG_dom"/>
</dbReference>
<comment type="subcellular location">
    <subcellularLocation>
        <location evidence="1">Membrane</location>
        <topology evidence="1">Multi-pass membrane protein</topology>
    </subcellularLocation>
</comment>
<keyword evidence="4" id="KW-0547">Nucleotide-binding</keyword>
<accession>A0A7S2ST93</accession>
<keyword evidence="2" id="KW-0813">Transport</keyword>
<evidence type="ECO:0000256" key="2">
    <source>
        <dbReference type="ARBA" id="ARBA00022448"/>
    </source>
</evidence>
<dbReference type="InterPro" id="IPR027417">
    <property type="entry name" value="P-loop_NTPase"/>
</dbReference>
<dbReference type="InterPro" id="IPR003439">
    <property type="entry name" value="ABC_transporter-like_ATP-bd"/>
</dbReference>
<proteinExistence type="predicted"/>
<evidence type="ECO:0000256" key="7">
    <source>
        <dbReference type="ARBA" id="ARBA00023136"/>
    </source>
</evidence>
<keyword evidence="6 9" id="KW-1133">Transmembrane helix</keyword>
<dbReference type="Gene3D" id="3.40.50.300">
    <property type="entry name" value="P-loop containing nucleotide triphosphate hydrolases"/>
    <property type="match status" value="1"/>
</dbReference>
<dbReference type="GO" id="GO:0140359">
    <property type="term" value="F:ABC-type transporter activity"/>
    <property type="evidence" value="ECO:0007669"/>
    <property type="project" value="InterPro"/>
</dbReference>
<evidence type="ECO:0000259" key="10">
    <source>
        <dbReference type="PROSITE" id="PS50893"/>
    </source>
</evidence>
<feature type="transmembrane region" description="Helical" evidence="9">
    <location>
        <begin position="502"/>
        <end position="524"/>
    </location>
</feature>
<dbReference type="Pfam" id="PF01061">
    <property type="entry name" value="ABC2_membrane"/>
    <property type="match status" value="1"/>
</dbReference>
<feature type="domain" description="ABC transporter" evidence="10">
    <location>
        <begin position="50"/>
        <end position="308"/>
    </location>
</feature>
<dbReference type="InterPro" id="IPR003593">
    <property type="entry name" value="AAA+_ATPase"/>
</dbReference>
<keyword evidence="7 9" id="KW-0472">Membrane</keyword>
<organism evidence="11">
    <name type="scientific">Rhizochromulina marina</name>
    <dbReference type="NCBI Taxonomy" id="1034831"/>
    <lineage>
        <taxon>Eukaryota</taxon>
        <taxon>Sar</taxon>
        <taxon>Stramenopiles</taxon>
        <taxon>Ochrophyta</taxon>
        <taxon>Dictyochophyceae</taxon>
        <taxon>Rhizochromulinales</taxon>
        <taxon>Rhizochromulina</taxon>
    </lineage>
</organism>
<sequence length="644" mass="70122">MDLELGGVAAGDGKESIPAPTKIAPSASVESDDAMAKKEHLDQKGPTISWRRVNFSVTQKPSGFWSKQPTDFQASTKYILRDVAGEVPAEQVCAILGPSGAGKSSLLNVLAGRSSSKPPRVRVSAKMEVDGVPTNPVAFRKHVAYVMQDDNLMPTATPREAIRFSATLRLGPEVSVNEREARVQSMLEDLELTKCADVLIGGEMIKGISGGQRKRTSVGVELVTRPRLIFLDEPTSGLDSESAMNCVKLVRRVARRGATVLCTIHQPSSEVFALFDHLVLMKDGLTMYQGPMDQLVPVFERAGYPVPMHYNAADHIMSVAQRYDNKTLEDAGLFNQTTFCSFAVTPGGKNEERDDLGPHLGPSIAASFPAQVDQLVKREIQANLRDKAALGGRFGVTIFLNILFGLIFQDAGGRDDAKLVNLNSHFGALVMVTIGSMFGTAQPVMLSFPLERPIFLREYATGTYSATAYFISKACVEVPLAFAQALVQYLCVFFLLDLRGDFFLLTTIAWGLGIASSSVAVVLGCSVPDVRSVAELAPAVFVPQMLFAGFFVRISQIPQWLRWAQYLCALKYALNLLSLAEFEDCGDNSDNPSVARANCKDLFDENNIDRSDMGVYWGVLAALFFGFRLLGSFVLVKKAEALLS</sequence>
<dbReference type="GO" id="GO:0005524">
    <property type="term" value="F:ATP binding"/>
    <property type="evidence" value="ECO:0007669"/>
    <property type="project" value="UniProtKB-KW"/>
</dbReference>
<feature type="region of interest" description="Disordered" evidence="8">
    <location>
        <begin position="1"/>
        <end position="32"/>
    </location>
</feature>
<dbReference type="SMART" id="SM00382">
    <property type="entry name" value="AAA"/>
    <property type="match status" value="1"/>
</dbReference>
<evidence type="ECO:0000256" key="5">
    <source>
        <dbReference type="ARBA" id="ARBA00022840"/>
    </source>
</evidence>
<feature type="transmembrane region" description="Helical" evidence="9">
    <location>
        <begin position="388"/>
        <end position="408"/>
    </location>
</feature>
<dbReference type="GO" id="GO:0016887">
    <property type="term" value="F:ATP hydrolysis activity"/>
    <property type="evidence" value="ECO:0007669"/>
    <property type="project" value="InterPro"/>
</dbReference>
<dbReference type="GO" id="GO:0016020">
    <property type="term" value="C:membrane"/>
    <property type="evidence" value="ECO:0007669"/>
    <property type="project" value="UniProtKB-SubCell"/>
</dbReference>
<feature type="transmembrane region" description="Helical" evidence="9">
    <location>
        <begin position="615"/>
        <end position="636"/>
    </location>
</feature>
<feature type="transmembrane region" description="Helical" evidence="9">
    <location>
        <begin position="536"/>
        <end position="554"/>
    </location>
</feature>
<dbReference type="PANTHER" id="PTHR48041">
    <property type="entry name" value="ABC TRANSPORTER G FAMILY MEMBER 28"/>
    <property type="match status" value="1"/>
</dbReference>
<dbReference type="PANTHER" id="PTHR48041:SF139">
    <property type="entry name" value="PROTEIN SCARLET"/>
    <property type="match status" value="1"/>
</dbReference>
<protein>
    <recommendedName>
        <fullName evidence="10">ABC transporter domain-containing protein</fullName>
    </recommendedName>
</protein>
<evidence type="ECO:0000313" key="11">
    <source>
        <dbReference type="EMBL" id="CAD9709020.1"/>
    </source>
</evidence>
<name>A0A7S2ST93_9STRA</name>
<reference evidence="11" key="1">
    <citation type="submission" date="2021-01" db="EMBL/GenBank/DDBJ databases">
        <authorList>
            <person name="Corre E."/>
            <person name="Pelletier E."/>
            <person name="Niang G."/>
            <person name="Scheremetjew M."/>
            <person name="Finn R."/>
            <person name="Kale V."/>
            <person name="Holt S."/>
            <person name="Cochrane G."/>
            <person name="Meng A."/>
            <person name="Brown T."/>
            <person name="Cohen L."/>
        </authorList>
    </citation>
    <scope>NUCLEOTIDE SEQUENCE</scope>
    <source>
        <strain evidence="11">CCMP1243</strain>
    </source>
</reference>
<dbReference type="Pfam" id="PF19055">
    <property type="entry name" value="ABC2_membrane_7"/>
    <property type="match status" value="1"/>
</dbReference>
<evidence type="ECO:0000256" key="4">
    <source>
        <dbReference type="ARBA" id="ARBA00022741"/>
    </source>
</evidence>
<dbReference type="SUPFAM" id="SSF52540">
    <property type="entry name" value="P-loop containing nucleoside triphosphate hydrolases"/>
    <property type="match status" value="1"/>
</dbReference>
<keyword evidence="3 9" id="KW-0812">Transmembrane</keyword>
<dbReference type="Pfam" id="PF00005">
    <property type="entry name" value="ABC_tran"/>
    <property type="match status" value="1"/>
</dbReference>
<evidence type="ECO:0000256" key="1">
    <source>
        <dbReference type="ARBA" id="ARBA00004141"/>
    </source>
</evidence>
<feature type="transmembrane region" description="Helical" evidence="9">
    <location>
        <begin position="428"/>
        <end position="448"/>
    </location>
</feature>
<dbReference type="InterPro" id="IPR013525">
    <property type="entry name" value="ABC2_TM"/>
</dbReference>
<evidence type="ECO:0000256" key="8">
    <source>
        <dbReference type="SAM" id="MobiDB-lite"/>
    </source>
</evidence>
<dbReference type="EMBL" id="HBHJ01030225">
    <property type="protein sequence ID" value="CAD9709020.1"/>
    <property type="molecule type" value="Transcribed_RNA"/>
</dbReference>
<dbReference type="InterPro" id="IPR050352">
    <property type="entry name" value="ABCG_transporters"/>
</dbReference>
<evidence type="ECO:0000256" key="3">
    <source>
        <dbReference type="ARBA" id="ARBA00022692"/>
    </source>
</evidence>